<evidence type="ECO:0000313" key="3">
    <source>
        <dbReference type="EMBL" id="MBX0302781.1"/>
    </source>
</evidence>
<dbReference type="InterPro" id="IPR036238">
    <property type="entry name" value="Transglutaminase_C_sf"/>
</dbReference>
<accession>A0A8J7YJ30</accession>
<dbReference type="SUPFAM" id="SSF49309">
    <property type="entry name" value="Transglutaminase, two C-terminal domains"/>
    <property type="match status" value="1"/>
</dbReference>
<gene>
    <name evidence="3" type="ORF">EGD98_03735</name>
</gene>
<dbReference type="PANTHER" id="PTHR35902">
    <property type="entry name" value="S-LAYER DOMAIN-LIKE PROTEIN-RELATED"/>
    <property type="match status" value="1"/>
</dbReference>
<keyword evidence="1" id="KW-1133">Transmembrane helix</keyword>
<comment type="caution">
    <text evidence="3">The sequence shown here is derived from an EMBL/GenBank/DDBJ whole genome shotgun (WGS) entry which is preliminary data.</text>
</comment>
<keyword evidence="1" id="KW-0472">Membrane</keyword>
<reference evidence="3" key="1">
    <citation type="submission" date="2021-06" db="EMBL/GenBank/DDBJ databases">
        <title>Halomicroarcula sp. F24A a new haloarchaeum isolated from saline soil.</title>
        <authorList>
            <person name="Duran-Viseras A."/>
            <person name="Sanchez-Porro C."/>
            <person name="Ventosa A."/>
        </authorList>
    </citation>
    <scope>NUCLEOTIDE SEQUENCE</scope>
    <source>
        <strain evidence="3">F24A</strain>
    </source>
</reference>
<dbReference type="GO" id="GO:0003810">
    <property type="term" value="F:protein-glutamine gamma-glutamyltransferase activity"/>
    <property type="evidence" value="ECO:0007669"/>
    <property type="project" value="InterPro"/>
</dbReference>
<dbReference type="EMBL" id="RKLQ01000001">
    <property type="protein sequence ID" value="MBX0302781.1"/>
    <property type="molecule type" value="Genomic_DNA"/>
</dbReference>
<sequence length="491" mass="51561">MRRLIVAALVVLAAVPPVVAGTQANGSITGVTVSPQSPAPNETVTFTPTIRNLQGSGDALIIDSVELRPGSSSGLPVYTRVRNVGTLSPGAEVTVPLTYTFEEPGTRDLRVYVDARNANTSEPVELRYPVSLSVRERQPQLDIQTDDSVAGVASNGSVEIANGLDTSISNVEVTVSGDGVTVLEDRSVFASVPQGATETAEFRFRPQRAGTDELRATINYTLPSGTERTVTQTRTIETEAARSSVVLETSQSGSGSDQTLAVDIINQGNTRAEDIVVTGRSENATVSRTIVDAVPPSSTEQVRLNASLLAASADVVVTADYESASVQRSVETTRTLRATPAAIELTGLDISREDGVLQITGSTSNVGTTMARSVTVRVLPGENVEPAAPNRDFFVGEVPGSDFSSFDLTARTTGNVSEIPLEVSYLVEGERTKETFSVPVDSGLSGEPERQASGGPGAVLLAVLGLGAVTVLVVAGFLVRRYRRGDDDVDL</sequence>
<organism evidence="3 4">
    <name type="scientific">Haloarcula salinisoli</name>
    <dbReference type="NCBI Taxonomy" id="2487746"/>
    <lineage>
        <taxon>Archaea</taxon>
        <taxon>Methanobacteriati</taxon>
        <taxon>Methanobacteriota</taxon>
        <taxon>Stenosarchaea group</taxon>
        <taxon>Halobacteria</taxon>
        <taxon>Halobacteriales</taxon>
        <taxon>Haloarculaceae</taxon>
        <taxon>Haloarcula</taxon>
    </lineage>
</organism>
<evidence type="ECO:0000259" key="2">
    <source>
        <dbReference type="Pfam" id="PF07705"/>
    </source>
</evidence>
<proteinExistence type="predicted"/>
<keyword evidence="1" id="KW-0812">Transmembrane</keyword>
<dbReference type="InterPro" id="IPR011635">
    <property type="entry name" value="CARDB"/>
</dbReference>
<evidence type="ECO:0000313" key="4">
    <source>
        <dbReference type="Proteomes" id="UP000783863"/>
    </source>
</evidence>
<name>A0A8J7YJ30_9EURY</name>
<feature type="transmembrane region" description="Helical" evidence="1">
    <location>
        <begin position="458"/>
        <end position="479"/>
    </location>
</feature>
<dbReference type="Pfam" id="PF07705">
    <property type="entry name" value="CARDB"/>
    <property type="match status" value="1"/>
</dbReference>
<evidence type="ECO:0000256" key="1">
    <source>
        <dbReference type="SAM" id="Phobius"/>
    </source>
</evidence>
<dbReference type="Gene3D" id="2.60.40.10">
    <property type="entry name" value="Immunoglobulins"/>
    <property type="match status" value="2"/>
</dbReference>
<dbReference type="Proteomes" id="UP000783863">
    <property type="component" value="Unassembled WGS sequence"/>
</dbReference>
<keyword evidence="4" id="KW-1185">Reference proteome</keyword>
<feature type="domain" description="CARDB" evidence="2">
    <location>
        <begin position="31"/>
        <end position="117"/>
    </location>
</feature>
<protein>
    <recommendedName>
        <fullName evidence="2">CARDB domain-containing protein</fullName>
    </recommendedName>
</protein>
<dbReference type="InterPro" id="IPR013783">
    <property type="entry name" value="Ig-like_fold"/>
</dbReference>
<dbReference type="AlphaFoldDB" id="A0A8J7YJ30"/>
<dbReference type="RefSeq" id="WP_220587012.1">
    <property type="nucleotide sequence ID" value="NZ_RKLQ01000001.1"/>
</dbReference>